<dbReference type="InterPro" id="IPR039424">
    <property type="entry name" value="SBP_5"/>
</dbReference>
<evidence type="ECO:0000313" key="5">
    <source>
        <dbReference type="EMBL" id="QCI65334.1"/>
    </source>
</evidence>
<dbReference type="EMBL" id="CP039690">
    <property type="protein sequence ID" value="QCI65334.1"/>
    <property type="molecule type" value="Genomic_DNA"/>
</dbReference>
<evidence type="ECO:0000313" key="6">
    <source>
        <dbReference type="Proteomes" id="UP000298781"/>
    </source>
</evidence>
<dbReference type="AlphaFoldDB" id="A0A4D7AUI3"/>
<reference evidence="5 6" key="1">
    <citation type="submission" date="2019-04" db="EMBL/GenBank/DDBJ databases">
        <title>Phreatobacter aquaticus sp. nov.</title>
        <authorList>
            <person name="Choi A."/>
        </authorList>
    </citation>
    <scope>NUCLEOTIDE SEQUENCE [LARGE SCALE GENOMIC DNA]</scope>
    <source>
        <strain evidence="5 6">KCTC 52518</strain>
    </source>
</reference>
<dbReference type="GO" id="GO:0042884">
    <property type="term" value="P:microcin transport"/>
    <property type="evidence" value="ECO:0007669"/>
    <property type="project" value="TreeGrafter"/>
</dbReference>
<dbReference type="CDD" id="cd08497">
    <property type="entry name" value="MbnE-like"/>
    <property type="match status" value="1"/>
</dbReference>
<evidence type="ECO:0000259" key="4">
    <source>
        <dbReference type="Pfam" id="PF00496"/>
    </source>
</evidence>
<dbReference type="PANTHER" id="PTHR30290:SF64">
    <property type="entry name" value="ABC TRANSPORTER PERIPLASMIC BINDING PROTEIN"/>
    <property type="match status" value="1"/>
</dbReference>
<dbReference type="GO" id="GO:0015833">
    <property type="term" value="P:peptide transport"/>
    <property type="evidence" value="ECO:0007669"/>
    <property type="project" value="TreeGrafter"/>
</dbReference>
<dbReference type="PANTHER" id="PTHR30290">
    <property type="entry name" value="PERIPLASMIC BINDING COMPONENT OF ABC TRANSPORTER"/>
    <property type="match status" value="1"/>
</dbReference>
<evidence type="ECO:0000256" key="3">
    <source>
        <dbReference type="ARBA" id="ARBA00022729"/>
    </source>
</evidence>
<comment type="subcellular location">
    <subcellularLocation>
        <location evidence="1">Periplasm</location>
    </subcellularLocation>
</comment>
<dbReference type="GO" id="GO:1904680">
    <property type="term" value="F:peptide transmembrane transporter activity"/>
    <property type="evidence" value="ECO:0007669"/>
    <property type="project" value="TreeGrafter"/>
</dbReference>
<comment type="similarity">
    <text evidence="2">Belongs to the bacterial solute-binding protein 5 family.</text>
</comment>
<evidence type="ECO:0000256" key="1">
    <source>
        <dbReference type="ARBA" id="ARBA00004418"/>
    </source>
</evidence>
<name>A0A4D7AUI3_9HYPH</name>
<keyword evidence="6" id="KW-1185">Reference proteome</keyword>
<dbReference type="KEGG" id="pstg:E8M01_14620"/>
<sequence length="620" mass="70006">MRTAMPTTRRAFGALSIGLVAGLGQVRAADAPPWRHGLSLVGALRYPPDFRHTGYVNPEAPKGGVARLSIDGAFDSFNQILPRGATPPIAGLLYMPLFEDATDEISTAYGAVADAVRHPDDFSSATYRINPSARWHDGRPITPEDVIWTMEQVKKNDPRMGFYYRNVVRVEKTAEREVTFSFDSAGNREKPQIVGQLQVLPRHWWEGTDAQGRRRDISQTTLEPPLGSGPYRIRSFEAGRNVVMERVTDWWARDLPIYVGQHNFDELRFEVYRDDTVELEGFKADQVDFRNENTARYWATGYDFPAVRDGRVKLETFPDRMPAGMQAIILNLRLAKFGDVRVRRALNLMFDFESMNANLMFSAYRRTASFFEDTELAARGLPTGQELAILETVRAQVPPEVFTTPYANPVNGSQDAQRANLREAIRLMREAGYEVRNRRMVEIGTGQPLKIELLLNGPTFERHALAYKAALDRLGIELTPRLVDTAQYINRLNERRFDAIIGGYPQSLSPGNEQRDFFGSEAADRPGTLNSAGIKNPAVDQLISRVIFAKDRAELVAATKALDRVLLANQYVIPTWFSAETRTARWNRFGRPDRMPDYGSPAFPAIWWWDAALARKTGAR</sequence>
<proteinExistence type="inferred from homology"/>
<dbReference type="InterPro" id="IPR000914">
    <property type="entry name" value="SBP_5_dom"/>
</dbReference>
<evidence type="ECO:0000256" key="2">
    <source>
        <dbReference type="ARBA" id="ARBA00005695"/>
    </source>
</evidence>
<dbReference type="PIRSF" id="PIRSF002741">
    <property type="entry name" value="MppA"/>
    <property type="match status" value="1"/>
</dbReference>
<accession>A0A4D7AUI3</accession>
<dbReference type="GO" id="GO:0043190">
    <property type="term" value="C:ATP-binding cassette (ABC) transporter complex"/>
    <property type="evidence" value="ECO:0007669"/>
    <property type="project" value="InterPro"/>
</dbReference>
<dbReference type="Proteomes" id="UP000298781">
    <property type="component" value="Chromosome"/>
</dbReference>
<dbReference type="SUPFAM" id="SSF53850">
    <property type="entry name" value="Periplasmic binding protein-like II"/>
    <property type="match status" value="1"/>
</dbReference>
<dbReference type="Pfam" id="PF00496">
    <property type="entry name" value="SBP_bac_5"/>
    <property type="match status" value="1"/>
</dbReference>
<dbReference type="Gene3D" id="3.10.105.10">
    <property type="entry name" value="Dipeptide-binding Protein, Domain 3"/>
    <property type="match status" value="1"/>
</dbReference>
<gene>
    <name evidence="5" type="ORF">E8M01_14620</name>
</gene>
<keyword evidence="3" id="KW-0732">Signal</keyword>
<dbReference type="Gene3D" id="3.40.190.10">
    <property type="entry name" value="Periplasmic binding protein-like II"/>
    <property type="match status" value="1"/>
</dbReference>
<dbReference type="InterPro" id="IPR030678">
    <property type="entry name" value="Peptide/Ni-bd"/>
</dbReference>
<feature type="domain" description="Solute-binding protein family 5" evidence="4">
    <location>
        <begin position="110"/>
        <end position="521"/>
    </location>
</feature>
<protein>
    <submittedName>
        <fullName evidence="5">ABC transporter substrate-binding protein</fullName>
    </submittedName>
</protein>
<dbReference type="GO" id="GO:0030288">
    <property type="term" value="C:outer membrane-bounded periplasmic space"/>
    <property type="evidence" value="ECO:0007669"/>
    <property type="project" value="TreeGrafter"/>
</dbReference>
<organism evidence="5 6">
    <name type="scientific">Phreatobacter stygius</name>
    <dbReference type="NCBI Taxonomy" id="1940610"/>
    <lineage>
        <taxon>Bacteria</taxon>
        <taxon>Pseudomonadati</taxon>
        <taxon>Pseudomonadota</taxon>
        <taxon>Alphaproteobacteria</taxon>
        <taxon>Hyphomicrobiales</taxon>
        <taxon>Phreatobacteraceae</taxon>
        <taxon>Phreatobacter</taxon>
    </lineage>
</organism>
<dbReference type="OrthoDB" id="9803988at2"/>